<proteinExistence type="inferred from homology"/>
<sequence length="271" mass="29743">MTDPMKLHILSTGVMECDHTWLLLQAGNTITDRHHKDKPAVWAECPTHAVLIETPAGRILWDTGVPRDWETRWGPTGFQDFFPVQEDPAGPGYLDTALADLELTTDDIDVLVLSHLHFDHAANARMFDNGKTRILAQADEIEGVKTIDGYSKGAHIVSDFEGLPLEAVHGDAEIVPGVSVISTPGHTWGTMSLQVDLPEGGTKIFTSDAVYLGASWGPPAIGAGIVWDSVQWLESVDKLRRIQERTGAEMIFGHDPEQRKSLTLAPNGYYN</sequence>
<dbReference type="OrthoDB" id="3196337at2"/>
<dbReference type="AlphaFoldDB" id="A0A1Q2CL06"/>
<dbReference type="CDD" id="cd07729">
    <property type="entry name" value="AHL_lactonase_MBL-fold"/>
    <property type="match status" value="1"/>
</dbReference>
<accession>A0A1Q2CL06</accession>
<evidence type="ECO:0000313" key="7">
    <source>
        <dbReference type="EMBL" id="AQP46794.1"/>
    </source>
</evidence>
<dbReference type="RefSeq" id="WP_077685104.1">
    <property type="nucleotide sequence ID" value="NZ_CP019606.1"/>
</dbReference>
<dbReference type="Pfam" id="PF00753">
    <property type="entry name" value="Lactamase_B"/>
    <property type="match status" value="1"/>
</dbReference>
<evidence type="ECO:0000256" key="3">
    <source>
        <dbReference type="ARBA" id="ARBA00022723"/>
    </source>
</evidence>
<keyword evidence="8" id="KW-1185">Reference proteome</keyword>
<dbReference type="EMBL" id="CP019606">
    <property type="protein sequence ID" value="AQP46794.1"/>
    <property type="molecule type" value="Genomic_DNA"/>
</dbReference>
<dbReference type="STRING" id="1332264.BW730_03870"/>
<dbReference type="Gene3D" id="3.60.15.10">
    <property type="entry name" value="Ribonuclease Z/Hydroxyacylglutathione hydrolase-like"/>
    <property type="match status" value="1"/>
</dbReference>
<comment type="similarity">
    <text evidence="2">Belongs to the metallo-beta-lactamase superfamily.</text>
</comment>
<keyword evidence="4" id="KW-0378">Hydrolase</keyword>
<dbReference type="Proteomes" id="UP000188145">
    <property type="component" value="Chromosome"/>
</dbReference>
<dbReference type="InterPro" id="IPR036866">
    <property type="entry name" value="RibonucZ/Hydroxyglut_hydro"/>
</dbReference>
<name>A0A1Q2CL06_9ACTN</name>
<evidence type="ECO:0000256" key="2">
    <source>
        <dbReference type="ARBA" id="ARBA00007749"/>
    </source>
</evidence>
<evidence type="ECO:0000259" key="6">
    <source>
        <dbReference type="SMART" id="SM00849"/>
    </source>
</evidence>
<evidence type="ECO:0000256" key="4">
    <source>
        <dbReference type="ARBA" id="ARBA00022801"/>
    </source>
</evidence>
<dbReference type="KEGG" id="tes:BW730_03870"/>
<evidence type="ECO:0000313" key="8">
    <source>
        <dbReference type="Proteomes" id="UP000188145"/>
    </source>
</evidence>
<dbReference type="PANTHER" id="PTHR42978:SF2">
    <property type="entry name" value="102 KBASES UNSTABLE REGION: FROM 1 TO 119443"/>
    <property type="match status" value="1"/>
</dbReference>
<keyword evidence="3" id="KW-0479">Metal-binding</keyword>
<evidence type="ECO:0000256" key="1">
    <source>
        <dbReference type="ARBA" id="ARBA00001947"/>
    </source>
</evidence>
<organism evidence="7 8">
    <name type="scientific">Tessaracoccus aquimaris</name>
    <dbReference type="NCBI Taxonomy" id="1332264"/>
    <lineage>
        <taxon>Bacteria</taxon>
        <taxon>Bacillati</taxon>
        <taxon>Actinomycetota</taxon>
        <taxon>Actinomycetes</taxon>
        <taxon>Propionibacteriales</taxon>
        <taxon>Propionibacteriaceae</taxon>
        <taxon>Tessaracoccus</taxon>
    </lineage>
</organism>
<comment type="cofactor">
    <cofactor evidence="1">
        <name>Zn(2+)</name>
        <dbReference type="ChEBI" id="CHEBI:29105"/>
    </cofactor>
</comment>
<dbReference type="GO" id="GO:0046872">
    <property type="term" value="F:metal ion binding"/>
    <property type="evidence" value="ECO:0007669"/>
    <property type="project" value="UniProtKB-KW"/>
</dbReference>
<dbReference type="GO" id="GO:0016787">
    <property type="term" value="F:hydrolase activity"/>
    <property type="evidence" value="ECO:0007669"/>
    <property type="project" value="UniProtKB-KW"/>
</dbReference>
<feature type="domain" description="Metallo-beta-lactamase" evidence="6">
    <location>
        <begin position="46"/>
        <end position="254"/>
    </location>
</feature>
<dbReference type="SUPFAM" id="SSF56281">
    <property type="entry name" value="Metallo-hydrolase/oxidoreductase"/>
    <property type="match status" value="1"/>
</dbReference>
<protein>
    <submittedName>
        <fullName evidence="7">N-acyl homoserine lactonase family protein</fullName>
    </submittedName>
</protein>
<reference evidence="8" key="1">
    <citation type="submission" date="2017-02" db="EMBL/GenBank/DDBJ databases">
        <title>Tessaracoccus aquaemaris sp. nov., isolated from the intestine of a Korean rockfish, Sebastes schlegelii, in a marine aquaculture pond.</title>
        <authorList>
            <person name="Tak E.J."/>
            <person name="Bae J.-W."/>
        </authorList>
    </citation>
    <scope>NUCLEOTIDE SEQUENCE [LARGE SCALE GENOMIC DNA]</scope>
    <source>
        <strain evidence="8">NSG39</strain>
    </source>
</reference>
<keyword evidence="5" id="KW-0862">Zinc</keyword>
<dbReference type="PANTHER" id="PTHR42978">
    <property type="entry name" value="QUORUM-QUENCHING LACTONASE YTNP-RELATED-RELATED"/>
    <property type="match status" value="1"/>
</dbReference>
<dbReference type="InterPro" id="IPR051013">
    <property type="entry name" value="MBL_superfamily_lactonases"/>
</dbReference>
<dbReference type="SMART" id="SM00849">
    <property type="entry name" value="Lactamase_B"/>
    <property type="match status" value="1"/>
</dbReference>
<evidence type="ECO:0000256" key="5">
    <source>
        <dbReference type="ARBA" id="ARBA00022833"/>
    </source>
</evidence>
<gene>
    <name evidence="7" type="ORF">BW730_03870</name>
</gene>
<dbReference type="InterPro" id="IPR001279">
    <property type="entry name" value="Metallo-B-lactamas"/>
</dbReference>